<dbReference type="Proteomes" id="UP000837857">
    <property type="component" value="Chromosome 7"/>
</dbReference>
<feature type="non-terminal residue" evidence="1">
    <location>
        <position position="67"/>
    </location>
</feature>
<dbReference type="EMBL" id="OW152819">
    <property type="protein sequence ID" value="CAH2074386.1"/>
    <property type="molecule type" value="Genomic_DNA"/>
</dbReference>
<evidence type="ECO:0000313" key="2">
    <source>
        <dbReference type="Proteomes" id="UP000837857"/>
    </source>
</evidence>
<keyword evidence="2" id="KW-1185">Reference proteome</keyword>
<gene>
    <name evidence="1" type="ORF">IPOD504_LOCUS16053</name>
</gene>
<accession>A0ABN8J2D8</accession>
<sequence length="67" mass="7714">MRLVHIGTSDCAVKPARWRWSETGKLPFGGETTRYRDYRTAKANIRVWCVRANIIACLRCVAKFPDT</sequence>
<evidence type="ECO:0000313" key="1">
    <source>
        <dbReference type="EMBL" id="CAH2074386.1"/>
    </source>
</evidence>
<protein>
    <submittedName>
        <fullName evidence="1">Uncharacterized protein</fullName>
    </submittedName>
</protein>
<organism evidence="1 2">
    <name type="scientific">Iphiclides podalirius</name>
    <name type="common">scarce swallowtail</name>
    <dbReference type="NCBI Taxonomy" id="110791"/>
    <lineage>
        <taxon>Eukaryota</taxon>
        <taxon>Metazoa</taxon>
        <taxon>Ecdysozoa</taxon>
        <taxon>Arthropoda</taxon>
        <taxon>Hexapoda</taxon>
        <taxon>Insecta</taxon>
        <taxon>Pterygota</taxon>
        <taxon>Neoptera</taxon>
        <taxon>Endopterygota</taxon>
        <taxon>Lepidoptera</taxon>
        <taxon>Glossata</taxon>
        <taxon>Ditrysia</taxon>
        <taxon>Papilionoidea</taxon>
        <taxon>Papilionidae</taxon>
        <taxon>Papilioninae</taxon>
        <taxon>Iphiclides</taxon>
    </lineage>
</organism>
<name>A0ABN8J2D8_9NEOP</name>
<proteinExistence type="predicted"/>
<reference evidence="1" key="1">
    <citation type="submission" date="2022-03" db="EMBL/GenBank/DDBJ databases">
        <authorList>
            <person name="Martin H S."/>
        </authorList>
    </citation>
    <scope>NUCLEOTIDE SEQUENCE</scope>
</reference>